<dbReference type="GeneID" id="33559902"/>
<dbReference type="Proteomes" id="UP000193218">
    <property type="component" value="Unassembled WGS sequence"/>
</dbReference>
<protein>
    <recommendedName>
        <fullName evidence="4">Beta-glucuronidase C-terminal domain-containing protein</fullName>
    </recommendedName>
</protein>
<evidence type="ECO:0000313" key="3">
    <source>
        <dbReference type="Proteomes" id="UP000193218"/>
    </source>
</evidence>
<accession>A0A1Y1UL06</accession>
<sequence length="570" mass="62073">MLTLTQTTLALGLALTSTSAQSNPIYDKWCGKYYRYGAPTTGYEIGWKFPYPALSDSPLLDFQCTPRSSYYLENDAQYDPPMVIIDANITNDIGQAWSGTSGANLSVTISLDGQTLGTGSVSAGSMGTLIPISLDSLTAQMTPYNLTCTATLDSTTFTTSRALAYMPPPSYGKTCGSKIDRLTGATMVRNATAGELQWKKIFPVGFFDEIGQNSTVNPAFTPLERLYQAHANGMNFVHLRPQYPSVEGINEYLDVLESLGMYFTAEVLGGVGNMTYVLDMLEIFRPRSNLIGYYTGDELDGSDPANNATSVAYDFIYENDGYHPVQLTLNCQDYKFIQYGIQGADQIGVDPYPVNLNGAFSPVYSTPVTDIFGDSGCDNCEGSMYDIINRVDQTIDRARLLGMYRTKQVVGTPQAFDDYMETFWLAPPTGADVAVQMVVQLNHGVSIISPFDAPGSPEAAFTNASLIAALVTEHASFFTDFAYTRNTNVTTTLMYPQVDATDIASWNNGTATLYVAANFNNWWDPQFAKTFTVAQQGEILAVPFGNVTAVNGTAEFIMPGRSIAAVVMKN</sequence>
<dbReference type="STRING" id="4999.A0A1Y1UL06"/>
<feature type="signal peptide" evidence="1">
    <location>
        <begin position="1"/>
        <end position="20"/>
    </location>
</feature>
<keyword evidence="1" id="KW-0732">Signal</keyword>
<name>A0A1Y1UL06_9TREE</name>
<dbReference type="RefSeq" id="XP_021872660.1">
    <property type="nucleotide sequence ID" value="XM_022018093.1"/>
</dbReference>
<evidence type="ECO:0008006" key="4">
    <source>
        <dbReference type="Google" id="ProtNLM"/>
    </source>
</evidence>
<organism evidence="2 3">
    <name type="scientific">Kockovaella imperatae</name>
    <dbReference type="NCBI Taxonomy" id="4999"/>
    <lineage>
        <taxon>Eukaryota</taxon>
        <taxon>Fungi</taxon>
        <taxon>Dikarya</taxon>
        <taxon>Basidiomycota</taxon>
        <taxon>Agaricomycotina</taxon>
        <taxon>Tremellomycetes</taxon>
        <taxon>Tremellales</taxon>
        <taxon>Cuniculitremaceae</taxon>
        <taxon>Kockovaella</taxon>
    </lineage>
</organism>
<feature type="chain" id="PRO_5012282225" description="Beta-glucuronidase C-terminal domain-containing protein" evidence="1">
    <location>
        <begin position="21"/>
        <end position="570"/>
    </location>
</feature>
<comment type="caution">
    <text evidence="2">The sequence shown here is derived from an EMBL/GenBank/DDBJ whole genome shotgun (WGS) entry which is preliminary data.</text>
</comment>
<dbReference type="OrthoDB" id="2338662at2759"/>
<dbReference type="InParanoid" id="A0A1Y1UL06"/>
<dbReference type="InterPro" id="IPR017853">
    <property type="entry name" value="GH"/>
</dbReference>
<dbReference type="EMBL" id="NBSH01000004">
    <property type="protein sequence ID" value="ORX38738.1"/>
    <property type="molecule type" value="Genomic_DNA"/>
</dbReference>
<proteinExistence type="predicted"/>
<dbReference type="AlphaFoldDB" id="A0A1Y1UL06"/>
<evidence type="ECO:0000256" key="1">
    <source>
        <dbReference type="SAM" id="SignalP"/>
    </source>
</evidence>
<keyword evidence="3" id="KW-1185">Reference proteome</keyword>
<evidence type="ECO:0000313" key="2">
    <source>
        <dbReference type="EMBL" id="ORX38738.1"/>
    </source>
</evidence>
<dbReference type="SUPFAM" id="SSF51445">
    <property type="entry name" value="(Trans)glycosidases"/>
    <property type="match status" value="1"/>
</dbReference>
<gene>
    <name evidence="2" type="ORF">BD324DRAFT_650081</name>
</gene>
<reference evidence="2 3" key="1">
    <citation type="submission" date="2017-03" db="EMBL/GenBank/DDBJ databases">
        <title>Widespread Adenine N6-methylation of Active Genes in Fungi.</title>
        <authorList>
            <consortium name="DOE Joint Genome Institute"/>
            <person name="Mondo S.J."/>
            <person name="Dannebaum R.O."/>
            <person name="Kuo R.C."/>
            <person name="Louie K.B."/>
            <person name="Bewick A.J."/>
            <person name="Labutti K."/>
            <person name="Haridas S."/>
            <person name="Kuo A."/>
            <person name="Salamov A."/>
            <person name="Ahrendt S.R."/>
            <person name="Lau R."/>
            <person name="Bowen B.P."/>
            <person name="Lipzen A."/>
            <person name="Sullivan W."/>
            <person name="Andreopoulos W.B."/>
            <person name="Clum A."/>
            <person name="Lindquist E."/>
            <person name="Daum C."/>
            <person name="Northen T.R."/>
            <person name="Ramamoorthy G."/>
            <person name="Schmitz R.J."/>
            <person name="Gryganskyi A."/>
            <person name="Culley D."/>
            <person name="Magnuson J."/>
            <person name="James T.Y."/>
            <person name="O'Malley M.A."/>
            <person name="Stajich J.E."/>
            <person name="Spatafora J.W."/>
            <person name="Visel A."/>
            <person name="Grigoriev I.V."/>
        </authorList>
    </citation>
    <scope>NUCLEOTIDE SEQUENCE [LARGE SCALE GENOMIC DNA]</scope>
    <source>
        <strain evidence="2 3">NRRL Y-17943</strain>
    </source>
</reference>